<proteinExistence type="predicted"/>
<dbReference type="EMBL" id="WNDP01000024">
    <property type="protein sequence ID" value="KAF1026363.1"/>
    <property type="molecule type" value="Genomic_DNA"/>
</dbReference>
<name>A0A833PGY0_ACIBZ</name>
<evidence type="ECO:0000313" key="2">
    <source>
        <dbReference type="Proteomes" id="UP000490535"/>
    </source>
</evidence>
<gene>
    <name evidence="1" type="ORF">GAK29_01304</name>
</gene>
<sequence length="74" mass="8647">MSRRGHFERGFEIEEWQYLGSLDNFNDPYIQFSFDSADMGDEPFNAIISQKNALQLNDFILNSIQISPNNKKDK</sequence>
<evidence type="ECO:0000313" key="1">
    <source>
        <dbReference type="EMBL" id="KAF1026363.1"/>
    </source>
</evidence>
<protein>
    <submittedName>
        <fullName evidence="1">Uncharacterized protein</fullName>
    </submittedName>
</protein>
<accession>A0A833PGY0</accession>
<comment type="caution">
    <text evidence="1">The sequence shown here is derived from an EMBL/GenBank/DDBJ whole genome shotgun (WGS) entry which is preliminary data.</text>
</comment>
<dbReference type="AlphaFoldDB" id="A0A833PGY0"/>
<reference evidence="2" key="1">
    <citation type="journal article" date="2020" name="MBio">
        <title>Horizontal gene transfer to a defensive symbiont with a reduced genome amongst a multipartite beetle microbiome.</title>
        <authorList>
            <person name="Waterworth S.C."/>
            <person name="Florez L.V."/>
            <person name="Rees E.R."/>
            <person name="Hertweck C."/>
            <person name="Kaltenpoth M."/>
            <person name="Kwan J.C."/>
        </authorList>
    </citation>
    <scope>NUCLEOTIDE SEQUENCE [LARGE SCALE GENOMIC DNA]</scope>
</reference>
<dbReference type="Proteomes" id="UP000490535">
    <property type="component" value="Unassembled WGS sequence"/>
</dbReference>
<organism evidence="1 2">
    <name type="scientific">Acinetobacter bereziniae</name>
    <name type="common">Acinetobacter genomosp. 10</name>
    <dbReference type="NCBI Taxonomy" id="106648"/>
    <lineage>
        <taxon>Bacteria</taxon>
        <taxon>Pseudomonadati</taxon>
        <taxon>Pseudomonadota</taxon>
        <taxon>Gammaproteobacteria</taxon>
        <taxon>Moraxellales</taxon>
        <taxon>Moraxellaceae</taxon>
        <taxon>Acinetobacter</taxon>
    </lineage>
</organism>